<comment type="caution">
    <text evidence="1">The sequence shown here is derived from an EMBL/GenBank/DDBJ whole genome shotgun (WGS) entry which is preliminary data.</text>
</comment>
<sequence length="370" mass="42794">MTEASNVDGRNPISNNRHDRRFWSSGAPKLLFSGSNSLVVITPPGAVIENENDESLIRGELRRYQELQGNRRIKLLLYNKLIKLGASEEACADYFLDETVLGIEKDRVIIWKRLWSEIEARRFTGEESLINKLAAISTQVSSHIKDEDESVLLKIGYEQKIPLGETLRETIRSRDESIALFQLQLDWLKQIKRQQKQQRLQEQQEKDDQNKKNKLKKRVLQNPVLDTAITDAEVETVNTLPKEVMVVEPEISFELQGWTAYWTEKFWSSNEGHLTAIPTNSRQEALLALNEVARKQVPIKLTSVLRALEFHLFSRDVIQRALATRYRFAPEQTREWIKVKRGSARIGIFIPPETDKTVIFFAGHRSLVYR</sequence>
<dbReference type="AlphaFoldDB" id="A0A1F5MKK3"/>
<reference evidence="1 2" key="1">
    <citation type="journal article" date="2016" name="Nat. Commun.">
        <title>Thousands of microbial genomes shed light on interconnected biogeochemical processes in an aquifer system.</title>
        <authorList>
            <person name="Anantharaman K."/>
            <person name="Brown C.T."/>
            <person name="Hug L.A."/>
            <person name="Sharon I."/>
            <person name="Castelle C.J."/>
            <person name="Probst A.J."/>
            <person name="Thomas B.C."/>
            <person name="Singh A."/>
            <person name="Wilkins M.J."/>
            <person name="Karaoz U."/>
            <person name="Brodie E.L."/>
            <person name="Williams K.H."/>
            <person name="Hubbard S.S."/>
            <person name="Banfield J.F."/>
        </authorList>
    </citation>
    <scope>NUCLEOTIDE SEQUENCE [LARGE SCALE GENOMIC DNA]</scope>
</reference>
<proteinExistence type="predicted"/>
<evidence type="ECO:0000313" key="1">
    <source>
        <dbReference type="EMBL" id="OGE65839.1"/>
    </source>
</evidence>
<dbReference type="Proteomes" id="UP000178017">
    <property type="component" value="Unassembled WGS sequence"/>
</dbReference>
<accession>A0A1F5MKK3</accession>
<name>A0A1F5MKK3_9BACT</name>
<gene>
    <name evidence="1" type="ORF">A3B49_03195</name>
</gene>
<dbReference type="EMBL" id="MFDO01000004">
    <property type="protein sequence ID" value="OGE65839.1"/>
    <property type="molecule type" value="Genomic_DNA"/>
</dbReference>
<evidence type="ECO:0000313" key="2">
    <source>
        <dbReference type="Proteomes" id="UP000178017"/>
    </source>
</evidence>
<protein>
    <submittedName>
        <fullName evidence="1">Uncharacterized protein</fullName>
    </submittedName>
</protein>
<organism evidence="1 2">
    <name type="scientific">Candidatus Daviesbacteria bacterium RIFCSPLOWO2_01_FULL_40_24</name>
    <dbReference type="NCBI Taxonomy" id="1797787"/>
    <lineage>
        <taxon>Bacteria</taxon>
        <taxon>Candidatus Daviesiibacteriota</taxon>
    </lineage>
</organism>